<dbReference type="GeneID" id="65119768"/>
<proteinExistence type="predicted"/>
<protein>
    <submittedName>
        <fullName evidence="1">Uncharacterized protein</fullName>
    </submittedName>
</protein>
<reference evidence="1 2" key="1">
    <citation type="submission" date="2019-04" db="EMBL/GenBank/DDBJ databases">
        <authorList>
            <person name="Beppler M.A."/>
            <person name="Fryberger R.B."/>
            <person name="Goli R.S."/>
            <person name="Lavin C.K."/>
            <person name="Miller Z.T."/>
            <person name="O'Grady A.J."/>
            <person name="Padmanabhan P."/>
            <person name="Stezoski Q.C."/>
            <person name="Butela K.A."/>
            <person name="Garlena R.A."/>
            <person name="Russell D.A."/>
            <person name="Pope W.H."/>
            <person name="Jacobs-Sera D."/>
            <person name="Hatfull G.F."/>
        </authorList>
    </citation>
    <scope>NUCLEOTIDE SEQUENCE [LARGE SCALE GENOMIC DNA]</scope>
</reference>
<sequence>MSAAEQAREVLSGVEFQQCHTGCLHHRCENSGAAIMAGLLAELDQAKAENERLVRPRPDEDHPMQIRHGWLVEAGHEPNFVPGYGYEPDTDAAPLLKLSDLPGWPGADLDAALAAIQQVRAALDELVHHGDLTPSGRIALQRILGGES</sequence>
<accession>A0A4D6T6X0</accession>
<dbReference type="KEGG" id="vg:65119768"/>
<evidence type="ECO:0000313" key="1">
    <source>
        <dbReference type="EMBL" id="QCG77818.1"/>
    </source>
</evidence>
<name>A0A4D6T6X0_9CAUD</name>
<dbReference type="EMBL" id="MK814761">
    <property type="protein sequence ID" value="QCG77818.1"/>
    <property type="molecule type" value="Genomic_DNA"/>
</dbReference>
<gene>
    <name evidence="1" type="primary">7</name>
    <name evidence="1" type="ORF">SEA_SMOKINGBUNNY_7</name>
</gene>
<dbReference type="Proteomes" id="UP000298719">
    <property type="component" value="Segment"/>
</dbReference>
<dbReference type="RefSeq" id="YP_010101969.1">
    <property type="nucleotide sequence ID" value="NC_055795.1"/>
</dbReference>
<evidence type="ECO:0000313" key="2">
    <source>
        <dbReference type="Proteomes" id="UP000298719"/>
    </source>
</evidence>
<organism evidence="1 2">
    <name type="scientific">Gordonia phage SmokingBunny</name>
    <dbReference type="NCBI Taxonomy" id="2572528"/>
    <lineage>
        <taxon>Viruses</taxon>
        <taxon>Duplodnaviria</taxon>
        <taxon>Heunggongvirae</taxon>
        <taxon>Uroviricota</taxon>
        <taxon>Caudoviricetes</taxon>
        <taxon>Stackebrandtviridae</taxon>
        <taxon>Frickvirinae</taxon>
        <taxon>Wizardvirus</taxon>
        <taxon>Wizardvirus smokingbunny</taxon>
    </lineage>
</organism>
<keyword evidence="2" id="KW-1185">Reference proteome</keyword>